<evidence type="ECO:0000313" key="4">
    <source>
        <dbReference type="Proteomes" id="UP000265719"/>
    </source>
</evidence>
<name>A0AA97M1B7_9ACTN</name>
<accession>A0AA97M1B7</accession>
<sequence length="263" mass="27470">MFGGLPMFRDEVPSQQDSPDSTAEIDMSEYDAYERGRRGRRGVSRDRSRILLVGAGFAALLLVGGGGAFLLASTGGESAPSSAGDYDVSRVADESADPEALKAGELFAQETLEVNGETFTLLLTDDTDKCATTAHGDYAQVLTDNECRQVVRATYVNEDGTRAVTVGVAAMSDSDGAKAAGEAQDPGATRWFAGLAGQEGSGAERMDIAGGHASSAVWGRYVVFSLAANADGRTPQEENPELAEISDYFVDVALAPLGQRAAA</sequence>
<dbReference type="Proteomes" id="UP000265719">
    <property type="component" value="Chromosome"/>
</dbReference>
<reference evidence="3" key="1">
    <citation type="submission" date="2020-10" db="EMBL/GenBank/DDBJ databases">
        <title>De novo genome project of the cellulose decomposer Thermobifida halotolerans type strain.</title>
        <authorList>
            <person name="Nagy I."/>
            <person name="Horvath B."/>
            <person name="Kukolya J."/>
            <person name="Nagy I."/>
            <person name="Orsini M."/>
        </authorList>
    </citation>
    <scope>NUCLEOTIDE SEQUENCE</scope>
    <source>
        <strain evidence="3">DSM 44931</strain>
    </source>
</reference>
<dbReference type="KEGG" id="thao:NI17_016050"/>
<evidence type="ECO:0000313" key="3">
    <source>
        <dbReference type="EMBL" id="UOE22087.1"/>
    </source>
</evidence>
<dbReference type="EMBL" id="CP063196">
    <property type="protein sequence ID" value="UOE22087.1"/>
    <property type="molecule type" value="Genomic_DNA"/>
</dbReference>
<evidence type="ECO:0000256" key="1">
    <source>
        <dbReference type="SAM" id="MobiDB-lite"/>
    </source>
</evidence>
<keyword evidence="2" id="KW-0472">Membrane</keyword>
<keyword evidence="4" id="KW-1185">Reference proteome</keyword>
<gene>
    <name evidence="3" type="ORF">NI17_016050</name>
</gene>
<protein>
    <submittedName>
        <fullName evidence="3">Uncharacterized protein</fullName>
    </submittedName>
</protein>
<feature type="transmembrane region" description="Helical" evidence="2">
    <location>
        <begin position="50"/>
        <end position="72"/>
    </location>
</feature>
<proteinExistence type="predicted"/>
<evidence type="ECO:0000256" key="2">
    <source>
        <dbReference type="SAM" id="Phobius"/>
    </source>
</evidence>
<keyword evidence="2" id="KW-1133">Transmembrane helix</keyword>
<keyword evidence="2" id="KW-0812">Transmembrane</keyword>
<feature type="region of interest" description="Disordered" evidence="1">
    <location>
        <begin position="1"/>
        <end position="27"/>
    </location>
</feature>
<dbReference type="AlphaFoldDB" id="A0AA97M1B7"/>
<organism evidence="3 4">
    <name type="scientific">Thermobifida halotolerans</name>
    <dbReference type="NCBI Taxonomy" id="483545"/>
    <lineage>
        <taxon>Bacteria</taxon>
        <taxon>Bacillati</taxon>
        <taxon>Actinomycetota</taxon>
        <taxon>Actinomycetes</taxon>
        <taxon>Streptosporangiales</taxon>
        <taxon>Nocardiopsidaceae</taxon>
        <taxon>Thermobifida</taxon>
    </lineage>
</organism>